<comment type="caution">
    <text evidence="1">The sequence shown here is derived from an EMBL/GenBank/DDBJ whole genome shotgun (WGS) entry which is preliminary data.</text>
</comment>
<keyword evidence="2" id="KW-1185">Reference proteome</keyword>
<reference evidence="1 2" key="1">
    <citation type="submission" date="2018-03" db="EMBL/GenBank/DDBJ databases">
        <title>Genomic Encyclopedia of Archaeal and Bacterial Type Strains, Phase II (KMG-II): from individual species to whole genera.</title>
        <authorList>
            <person name="Goeker M."/>
        </authorList>
    </citation>
    <scope>NUCLEOTIDE SEQUENCE [LARGE SCALE GENOMIC DNA]</scope>
    <source>
        <strain evidence="1 2">DSM 17586</strain>
    </source>
</reference>
<evidence type="ECO:0000313" key="1">
    <source>
        <dbReference type="EMBL" id="PSL14378.1"/>
    </source>
</evidence>
<name>A0A2P8EY40_9GAMM</name>
<sequence length="41" mass="4394">MNKSPDLVLILVVVFVVGTLMTGISQSDLQLAAMVQDVFNS</sequence>
<proteinExistence type="predicted"/>
<accession>A0A2P8EY40</accession>
<dbReference type="EMBL" id="PYGI01000008">
    <property type="protein sequence ID" value="PSL14378.1"/>
    <property type="molecule type" value="Genomic_DNA"/>
</dbReference>
<evidence type="ECO:0000313" key="2">
    <source>
        <dbReference type="Proteomes" id="UP000242133"/>
    </source>
</evidence>
<organism evidence="1 2">
    <name type="scientific">Marinobacterium halophilum</name>
    <dbReference type="NCBI Taxonomy" id="267374"/>
    <lineage>
        <taxon>Bacteria</taxon>
        <taxon>Pseudomonadati</taxon>
        <taxon>Pseudomonadota</taxon>
        <taxon>Gammaproteobacteria</taxon>
        <taxon>Oceanospirillales</taxon>
        <taxon>Oceanospirillaceae</taxon>
        <taxon>Marinobacterium</taxon>
    </lineage>
</organism>
<dbReference type="AlphaFoldDB" id="A0A2P8EY40"/>
<gene>
    <name evidence="1" type="ORF">CLV44_108108</name>
</gene>
<protein>
    <submittedName>
        <fullName evidence="1">Uncharacterized protein</fullName>
    </submittedName>
</protein>
<dbReference type="Proteomes" id="UP000242133">
    <property type="component" value="Unassembled WGS sequence"/>
</dbReference>